<reference evidence="6 7" key="2">
    <citation type="submission" date="2017-06" db="EMBL/GenBank/DDBJ databases">
        <authorList>
            <consortium name="Pathogen Informatics"/>
        </authorList>
    </citation>
    <scope>NUCLEOTIDE SEQUENCE [LARGE SCALE GENOMIC DNA]</scope>
    <source>
        <strain evidence="6 7">NCTC13833</strain>
    </source>
</reference>
<keyword evidence="3 5" id="KW-0067">ATP-binding</keyword>
<dbReference type="GO" id="GO:0005524">
    <property type="term" value="F:ATP binding"/>
    <property type="evidence" value="ECO:0007669"/>
    <property type="project" value="UniProtKB-KW"/>
</dbReference>
<dbReference type="OrthoDB" id="9802264at2"/>
<dbReference type="EMBL" id="BMCB01000004">
    <property type="protein sequence ID" value="GGA86653.1"/>
    <property type="molecule type" value="Genomic_DNA"/>
</dbReference>
<dbReference type="Gene3D" id="3.40.50.300">
    <property type="entry name" value="P-loop containing nucleotide triphosphate hydrolases"/>
    <property type="match status" value="1"/>
</dbReference>
<dbReference type="SUPFAM" id="SSF52540">
    <property type="entry name" value="P-loop containing nucleoside triphosphate hydrolases"/>
    <property type="match status" value="1"/>
</dbReference>
<dbReference type="KEGG" id="smus:C7J88_05575"/>
<keyword evidence="1" id="KW-0813">Transport</keyword>
<evidence type="ECO:0000256" key="1">
    <source>
        <dbReference type="ARBA" id="ARBA00022448"/>
    </source>
</evidence>
<keyword evidence="8" id="KW-1185">Reference proteome</keyword>
<dbReference type="EMBL" id="LT906464">
    <property type="protein sequence ID" value="SNW03928.1"/>
    <property type="molecule type" value="Genomic_DNA"/>
</dbReference>
<evidence type="ECO:0000256" key="2">
    <source>
        <dbReference type="ARBA" id="ARBA00022741"/>
    </source>
</evidence>
<keyword evidence="6" id="KW-0378">Hydrolase</keyword>
<proteinExistence type="predicted"/>
<dbReference type="RefSeq" id="WP_095117641.1">
    <property type="nucleotide sequence ID" value="NZ_BMCB01000004.1"/>
</dbReference>
<dbReference type="Pfam" id="PF00005">
    <property type="entry name" value="ABC_tran"/>
    <property type="match status" value="1"/>
</dbReference>
<dbReference type="InterPro" id="IPR050093">
    <property type="entry name" value="ABC_SmlMolc_Importer"/>
</dbReference>
<evidence type="ECO:0000313" key="5">
    <source>
        <dbReference type="EMBL" id="GGA86653.1"/>
    </source>
</evidence>
<reference evidence="8" key="3">
    <citation type="journal article" date="2019" name="Int. J. Syst. Evol. Microbiol.">
        <title>The Global Catalogue of Microorganisms (GCM) 10K type strain sequencing project: providing services to taxonomists for standard genome sequencing and annotation.</title>
        <authorList>
            <consortium name="The Broad Institute Genomics Platform"/>
            <consortium name="The Broad Institute Genome Sequencing Center for Infectious Disease"/>
            <person name="Wu L."/>
            <person name="Ma J."/>
        </authorList>
    </citation>
    <scope>NUCLEOTIDE SEQUENCE [LARGE SCALE GENOMIC DNA]</scope>
    <source>
        <strain evidence="8">CCM 4175</strain>
    </source>
</reference>
<dbReference type="EC" id="3.6.3.25" evidence="6"/>
<dbReference type="PROSITE" id="PS00211">
    <property type="entry name" value="ABC_TRANSPORTER_1"/>
    <property type="match status" value="1"/>
</dbReference>
<evidence type="ECO:0000256" key="3">
    <source>
        <dbReference type="ARBA" id="ARBA00022840"/>
    </source>
</evidence>
<dbReference type="PROSITE" id="PS50893">
    <property type="entry name" value="ABC_TRANSPORTER_2"/>
    <property type="match status" value="1"/>
</dbReference>
<keyword evidence="2" id="KW-0547">Nucleotide-binding</keyword>
<dbReference type="GO" id="GO:0016887">
    <property type="term" value="F:ATP hydrolysis activity"/>
    <property type="evidence" value="ECO:0007669"/>
    <property type="project" value="InterPro"/>
</dbReference>
<reference evidence="5" key="1">
    <citation type="journal article" date="2014" name="Int. J. Syst. Evol. Microbiol.">
        <title>Complete genome of a new Firmicutes species belonging to the dominant human colonic microbiota ('Ruminococcus bicirculans') reveals two chromosomes and a selective capacity to utilize plant glucans.</title>
        <authorList>
            <consortium name="NISC Comparative Sequencing Program"/>
            <person name="Wegmann U."/>
            <person name="Louis P."/>
            <person name="Goesmann A."/>
            <person name="Henrissat B."/>
            <person name="Duncan S.H."/>
            <person name="Flint H.J."/>
        </authorList>
    </citation>
    <scope>NUCLEOTIDE SEQUENCE</scope>
    <source>
        <strain evidence="5">CCM 4175</strain>
    </source>
</reference>
<evidence type="ECO:0000259" key="4">
    <source>
        <dbReference type="PROSITE" id="PS50893"/>
    </source>
</evidence>
<evidence type="ECO:0000313" key="7">
    <source>
        <dbReference type="Proteomes" id="UP000243706"/>
    </source>
</evidence>
<dbReference type="InterPro" id="IPR003439">
    <property type="entry name" value="ABC_transporter-like_ATP-bd"/>
</dbReference>
<accession>A0A240CA29</accession>
<dbReference type="AlphaFoldDB" id="A0A240CA29"/>
<dbReference type="InterPro" id="IPR003593">
    <property type="entry name" value="AAA+_ATPase"/>
</dbReference>
<dbReference type="Proteomes" id="UP000243706">
    <property type="component" value="Chromosome 1"/>
</dbReference>
<feature type="domain" description="ABC transporter" evidence="4">
    <location>
        <begin position="10"/>
        <end position="201"/>
    </location>
</feature>
<protein>
    <submittedName>
        <fullName evidence="5">Molybdenum ABC transporter ATP-binding protein</fullName>
    </submittedName>
    <submittedName>
        <fullName evidence="6">Sulfate ABC transporter ATPase</fullName>
        <ecNumber evidence="6">3.6.3.25</ecNumber>
    </submittedName>
</protein>
<dbReference type="SMART" id="SM00382">
    <property type="entry name" value="AAA"/>
    <property type="match status" value="1"/>
</dbReference>
<dbReference type="PANTHER" id="PTHR42781:SF4">
    <property type="entry name" value="SPERMIDINE_PUTRESCINE IMPORT ATP-BINDING PROTEIN POTA"/>
    <property type="match status" value="1"/>
</dbReference>
<reference evidence="5" key="4">
    <citation type="submission" date="2024-05" db="EMBL/GenBank/DDBJ databases">
        <authorList>
            <person name="Sun Q."/>
            <person name="Sedlacek I."/>
        </authorList>
    </citation>
    <scope>NUCLEOTIDE SEQUENCE</scope>
    <source>
        <strain evidence="5">CCM 4175</strain>
    </source>
</reference>
<organism evidence="6 7">
    <name type="scientific">Staphylococcus muscae</name>
    <dbReference type="NCBI Taxonomy" id="1294"/>
    <lineage>
        <taxon>Bacteria</taxon>
        <taxon>Bacillati</taxon>
        <taxon>Bacillota</taxon>
        <taxon>Bacilli</taxon>
        <taxon>Bacillales</taxon>
        <taxon>Staphylococcaceae</taxon>
        <taxon>Staphylococcus</taxon>
    </lineage>
</organism>
<evidence type="ECO:0000313" key="8">
    <source>
        <dbReference type="Proteomes" id="UP000652995"/>
    </source>
</evidence>
<dbReference type="Proteomes" id="UP000652995">
    <property type="component" value="Unassembled WGS sequence"/>
</dbReference>
<dbReference type="PANTHER" id="PTHR42781">
    <property type="entry name" value="SPERMIDINE/PUTRESCINE IMPORT ATP-BINDING PROTEIN POTA"/>
    <property type="match status" value="1"/>
</dbReference>
<dbReference type="InterPro" id="IPR017871">
    <property type="entry name" value="ABC_transporter-like_CS"/>
</dbReference>
<evidence type="ECO:0000313" key="6">
    <source>
        <dbReference type="EMBL" id="SNW03928.1"/>
    </source>
</evidence>
<sequence length="201" mass="23032">MLDIHLEKRINDKNIAFQITTDAPKIYALRGVSGIGKTTCLNMIAGIQLPDKGWVRINGRTVVDTAHKIDTPIRERHIGYLFQDYQLFPHMTIRQNITFMTEFNTHIDKLVDTLKITHILDAYPLRCSGGEKQRAALARALSTKPDLLLLDEPFSSLDDVSKQESMMLVQHIFETWQIPIIFVTHSQREAQQLAHEIITIE</sequence>
<gene>
    <name evidence="6" type="primary">cysA_2</name>
    <name evidence="5" type="ORF">GCM10007183_08530</name>
    <name evidence="6" type="ORF">SAMEA4412661_01784</name>
</gene>
<name>A0A240CA29_9STAP</name>
<dbReference type="InterPro" id="IPR027417">
    <property type="entry name" value="P-loop_NTPase"/>
</dbReference>